<name>A0ABR1STA7_9PEZI</name>
<accession>A0ABR1STA7</accession>
<sequence length="178" mass="19791">MCQQHLYGPYPCGHIETKWEYCALARARSLLRNNPLQPPSKRDPAPCARPLVIEFPADLNTACPRTCLTKPFRCCKCLRGGDENRQNEQVGWTCEHCGHVRCCVGCFVWTGCGCAHCQGATCRELVPQRVGEDAEGKTAQACHLCVKGACVRKTKDADKKHQGEGVWWKSDQGRSEGK</sequence>
<comment type="caution">
    <text evidence="1">The sequence shown here is derived from an EMBL/GenBank/DDBJ whole genome shotgun (WGS) entry which is preliminary data.</text>
</comment>
<organism evidence="1 2">
    <name type="scientific">Apiospora marii</name>
    <dbReference type="NCBI Taxonomy" id="335849"/>
    <lineage>
        <taxon>Eukaryota</taxon>
        <taxon>Fungi</taxon>
        <taxon>Dikarya</taxon>
        <taxon>Ascomycota</taxon>
        <taxon>Pezizomycotina</taxon>
        <taxon>Sordariomycetes</taxon>
        <taxon>Xylariomycetidae</taxon>
        <taxon>Amphisphaeriales</taxon>
        <taxon>Apiosporaceae</taxon>
        <taxon>Apiospora</taxon>
    </lineage>
</organism>
<protein>
    <submittedName>
        <fullName evidence="1">Uncharacterized protein</fullName>
    </submittedName>
</protein>
<evidence type="ECO:0000313" key="1">
    <source>
        <dbReference type="EMBL" id="KAK8037555.1"/>
    </source>
</evidence>
<keyword evidence="2" id="KW-1185">Reference proteome</keyword>
<dbReference type="EMBL" id="JAQQWI010000002">
    <property type="protein sequence ID" value="KAK8037555.1"/>
    <property type="molecule type" value="Genomic_DNA"/>
</dbReference>
<gene>
    <name evidence="1" type="ORF">PG991_000901</name>
</gene>
<reference evidence="1 2" key="1">
    <citation type="submission" date="2023-01" db="EMBL/GenBank/DDBJ databases">
        <title>Analysis of 21 Apiospora genomes using comparative genomics revels a genus with tremendous synthesis potential of carbohydrate active enzymes and secondary metabolites.</title>
        <authorList>
            <person name="Sorensen T."/>
        </authorList>
    </citation>
    <scope>NUCLEOTIDE SEQUENCE [LARGE SCALE GENOMIC DNA]</scope>
    <source>
        <strain evidence="1 2">CBS 20057</strain>
    </source>
</reference>
<evidence type="ECO:0000313" key="2">
    <source>
        <dbReference type="Proteomes" id="UP001396898"/>
    </source>
</evidence>
<dbReference type="Proteomes" id="UP001396898">
    <property type="component" value="Unassembled WGS sequence"/>
</dbReference>
<proteinExistence type="predicted"/>